<sequence length="97" mass="11436">MEKNSLLLNEANVLLDLLARRYNYKEKTYGIADLSEFKDKVLNISWNDENRDYAGELIYVFVDEGIVINLDNRIFLHVDERFAALKDYFERINKVSA</sequence>
<dbReference type="AlphaFoldDB" id="A0A2S9IYB5"/>
<evidence type="ECO:0000313" key="2">
    <source>
        <dbReference type="Proteomes" id="UP000239711"/>
    </source>
</evidence>
<dbReference type="Proteomes" id="UP000239711">
    <property type="component" value="Unassembled WGS sequence"/>
</dbReference>
<gene>
    <name evidence="1" type="ORF">C5745_18180</name>
</gene>
<keyword evidence="2" id="KW-1185">Reference proteome</keyword>
<accession>A0A2S9IYB5</accession>
<comment type="caution">
    <text evidence="1">The sequence shown here is derived from an EMBL/GenBank/DDBJ whole genome shotgun (WGS) entry which is preliminary data.</text>
</comment>
<name>A0A2S9IYB5_9SPHI</name>
<organism evidence="1 2">
    <name type="scientific">Sphingobacterium haloxyli</name>
    <dbReference type="NCBI Taxonomy" id="2100533"/>
    <lineage>
        <taxon>Bacteria</taxon>
        <taxon>Pseudomonadati</taxon>
        <taxon>Bacteroidota</taxon>
        <taxon>Sphingobacteriia</taxon>
        <taxon>Sphingobacteriales</taxon>
        <taxon>Sphingobacteriaceae</taxon>
        <taxon>Sphingobacterium</taxon>
    </lineage>
</organism>
<evidence type="ECO:0000313" key="1">
    <source>
        <dbReference type="EMBL" id="PRD45519.1"/>
    </source>
</evidence>
<reference evidence="1 2" key="1">
    <citation type="submission" date="2018-02" db="EMBL/GenBank/DDBJ databases">
        <title>The draft genome of Sphingobacterium sp. 5JN-11.</title>
        <authorList>
            <person name="Liu L."/>
            <person name="Li L."/>
            <person name="Liang L."/>
            <person name="Zhang X."/>
            <person name="Wang T."/>
        </authorList>
    </citation>
    <scope>NUCLEOTIDE SEQUENCE [LARGE SCALE GENOMIC DNA]</scope>
    <source>
        <strain evidence="1 2">5JN-11</strain>
    </source>
</reference>
<dbReference type="EMBL" id="PVBQ01000020">
    <property type="protein sequence ID" value="PRD45519.1"/>
    <property type="molecule type" value="Genomic_DNA"/>
</dbReference>
<proteinExistence type="predicted"/>
<protein>
    <submittedName>
        <fullName evidence="1">Uncharacterized protein</fullName>
    </submittedName>
</protein>